<proteinExistence type="predicted"/>
<gene>
    <name evidence="1" type="ORF">SPACI_020120</name>
</gene>
<reference evidence="1" key="1">
    <citation type="submission" date="2024-05" db="EMBL/GenBank/DDBJ databases">
        <title>Isolation and characterization of Sporomusa carbonis sp. nov., a carboxydotrophic hydrogenogen in the genus of Sporomusa isolated from a charcoal burning pile.</title>
        <authorList>
            <person name="Boeer T."/>
            <person name="Rosenbaum F."/>
            <person name="Eysell L."/>
            <person name="Mueller V."/>
            <person name="Daniel R."/>
            <person name="Poehlein A."/>
        </authorList>
    </citation>
    <scope>NUCLEOTIDE SEQUENCE [LARGE SCALE GENOMIC DNA]</scope>
    <source>
        <strain evidence="1">DSM 3132</strain>
    </source>
</reference>
<name>A0ABZ3J238_SPOA4</name>
<organism evidence="1 2">
    <name type="scientific">Sporomusa acidovorans (strain ATCC 49682 / DSM 3132 / Mol)</name>
    <dbReference type="NCBI Taxonomy" id="1123286"/>
    <lineage>
        <taxon>Bacteria</taxon>
        <taxon>Bacillati</taxon>
        <taxon>Bacillota</taxon>
        <taxon>Negativicutes</taxon>
        <taxon>Selenomonadales</taxon>
        <taxon>Sporomusaceae</taxon>
        <taxon>Sporomusa</taxon>
    </lineage>
</organism>
<keyword evidence="2" id="KW-1185">Reference proteome</keyword>
<accession>A0ABZ3J238</accession>
<evidence type="ECO:0000313" key="1">
    <source>
        <dbReference type="EMBL" id="XFO71966.1"/>
    </source>
</evidence>
<evidence type="ECO:0000313" key="2">
    <source>
        <dbReference type="Proteomes" id="UP000216052"/>
    </source>
</evidence>
<dbReference type="EMBL" id="CP155571">
    <property type="protein sequence ID" value="XFO71966.1"/>
    <property type="molecule type" value="Genomic_DNA"/>
</dbReference>
<sequence length="62" mass="7096">MLDGNVGLQYQVVGRRDQVLTAGYRYQHYALYTGSENTSDQITWTKADKVQQGWYMGGEFSL</sequence>
<dbReference type="Proteomes" id="UP000216052">
    <property type="component" value="Chromosome"/>
</dbReference>
<protein>
    <submittedName>
        <fullName evidence="1">Uncharacterized protein</fullName>
    </submittedName>
</protein>